<evidence type="ECO:0000313" key="1">
    <source>
        <dbReference type="EMBL" id="MFB2838025.1"/>
    </source>
</evidence>
<reference evidence="1 2" key="1">
    <citation type="submission" date="2024-09" db="EMBL/GenBank/DDBJ databases">
        <title>Floridaenema gen nov. (Aerosakkonemataceae, Aerosakkonematales ord. nov., Cyanobacteria) from benthic tropical and subtropical fresh waters, with the description of four new species.</title>
        <authorList>
            <person name="Moretto J.A."/>
            <person name="Berthold D.E."/>
            <person name="Lefler F.W."/>
            <person name="Huang I.-S."/>
            <person name="Laughinghouse H. IV."/>
        </authorList>
    </citation>
    <scope>NUCLEOTIDE SEQUENCE [LARGE SCALE GENOMIC DNA]</scope>
    <source>
        <strain evidence="1 2">BLCC-F167</strain>
    </source>
</reference>
<dbReference type="Proteomes" id="UP001576780">
    <property type="component" value="Unassembled WGS sequence"/>
</dbReference>
<name>A0ABV4WSG3_9CYAN</name>
<evidence type="ECO:0000313" key="2">
    <source>
        <dbReference type="Proteomes" id="UP001576780"/>
    </source>
</evidence>
<sequence length="61" mass="6961">MIYTPDFLENSINKYSAQRCGGIDCLRSAKNTLRTWYDFSEYPSSQYPLSKIDAGKVSRSS</sequence>
<comment type="caution">
    <text evidence="1">The sequence shown here is derived from an EMBL/GenBank/DDBJ whole genome shotgun (WGS) entry which is preliminary data.</text>
</comment>
<accession>A0ABV4WSG3</accession>
<protein>
    <submittedName>
        <fullName evidence="1">Uncharacterized protein</fullName>
    </submittedName>
</protein>
<dbReference type="EMBL" id="JBHFNT010000232">
    <property type="protein sequence ID" value="MFB2838025.1"/>
    <property type="molecule type" value="Genomic_DNA"/>
</dbReference>
<gene>
    <name evidence="1" type="ORF">ACE1CA_26285</name>
</gene>
<proteinExistence type="predicted"/>
<organism evidence="1 2">
    <name type="scientific">Floridaenema evergladense BLCC-F167</name>
    <dbReference type="NCBI Taxonomy" id="3153639"/>
    <lineage>
        <taxon>Bacteria</taxon>
        <taxon>Bacillati</taxon>
        <taxon>Cyanobacteriota</taxon>
        <taxon>Cyanophyceae</taxon>
        <taxon>Oscillatoriophycideae</taxon>
        <taxon>Aerosakkonematales</taxon>
        <taxon>Aerosakkonemataceae</taxon>
        <taxon>Floridanema</taxon>
        <taxon>Floridanema evergladense</taxon>
    </lineage>
</organism>
<keyword evidence="2" id="KW-1185">Reference proteome</keyword>